<dbReference type="OrthoDB" id="8771795at2"/>
<evidence type="ECO:0000313" key="9">
    <source>
        <dbReference type="Proteomes" id="UP000053557"/>
    </source>
</evidence>
<keyword evidence="4 7" id="KW-0812">Transmembrane</keyword>
<dbReference type="InterPro" id="IPR005524">
    <property type="entry name" value="DUF318"/>
</dbReference>
<comment type="caution">
    <text evidence="8">The sequence shown here is derived from an EMBL/GenBank/DDBJ whole genome shotgun (WGS) entry which is preliminary data.</text>
</comment>
<evidence type="ECO:0000256" key="4">
    <source>
        <dbReference type="ARBA" id="ARBA00022692"/>
    </source>
</evidence>
<feature type="transmembrane region" description="Helical" evidence="7">
    <location>
        <begin position="332"/>
        <end position="353"/>
    </location>
</feature>
<evidence type="ECO:0000256" key="2">
    <source>
        <dbReference type="ARBA" id="ARBA00006386"/>
    </source>
</evidence>
<dbReference type="EMBL" id="LPVJ01000054">
    <property type="protein sequence ID" value="KUO95228.1"/>
    <property type="molecule type" value="Genomic_DNA"/>
</dbReference>
<feature type="transmembrane region" description="Helical" evidence="7">
    <location>
        <begin position="75"/>
        <end position="96"/>
    </location>
</feature>
<dbReference type="RefSeq" id="WP_067717811.1">
    <property type="nucleotide sequence ID" value="NZ_LPVJ01000054.1"/>
</dbReference>
<keyword evidence="6 7" id="KW-0472">Membrane</keyword>
<protein>
    <recommendedName>
        <fullName evidence="10">Permease</fullName>
    </recommendedName>
</protein>
<proteinExistence type="inferred from homology"/>
<evidence type="ECO:0000256" key="1">
    <source>
        <dbReference type="ARBA" id="ARBA00004651"/>
    </source>
</evidence>
<feature type="transmembrane region" description="Helical" evidence="7">
    <location>
        <begin position="15"/>
        <end position="33"/>
    </location>
</feature>
<keyword evidence="5 7" id="KW-1133">Transmembrane helix</keyword>
<comment type="subcellular location">
    <subcellularLocation>
        <location evidence="1">Cell membrane</location>
        <topology evidence="1">Multi-pass membrane protein</topology>
    </subcellularLocation>
</comment>
<evidence type="ECO:0000256" key="3">
    <source>
        <dbReference type="ARBA" id="ARBA00022475"/>
    </source>
</evidence>
<evidence type="ECO:0000313" key="8">
    <source>
        <dbReference type="EMBL" id="KUO95228.1"/>
    </source>
</evidence>
<gene>
    <name evidence="8" type="ORF">ATW55_13900</name>
</gene>
<evidence type="ECO:0000256" key="6">
    <source>
        <dbReference type="ARBA" id="ARBA00023136"/>
    </source>
</evidence>
<feature type="transmembrane region" description="Helical" evidence="7">
    <location>
        <begin position="235"/>
        <end position="257"/>
    </location>
</feature>
<evidence type="ECO:0000256" key="5">
    <source>
        <dbReference type="ARBA" id="ARBA00022989"/>
    </source>
</evidence>
<dbReference type="PANTHER" id="PTHR43299:SF1">
    <property type="entry name" value="UPF0718 PROTEIN YRAQ"/>
    <property type="match status" value="1"/>
</dbReference>
<evidence type="ECO:0000256" key="7">
    <source>
        <dbReference type="SAM" id="Phobius"/>
    </source>
</evidence>
<keyword evidence="3" id="KW-1003">Cell membrane</keyword>
<dbReference type="Proteomes" id="UP000053557">
    <property type="component" value="Unassembled WGS sequence"/>
</dbReference>
<sequence length="354" mass="38653">MSELANSLRQDKRRWVWRISLFMLILLFGEWYVKWNPYYHKAFLAAAKHSIGSSIVSGKGDIAPAVGFTAAWHYAVAYFGAVWQAVILGVVVGAAVQVLIPKHWILKLLGHRKPTSVLAASALAVPGMMCTCCSAPIVVGLRKQDVATGSALAFWLANPVLNPATIIFAGFVLGWNFALIRILFGLLLVFSVGFIVNQFFEDRETPSGAKRAVEKALEHDQRPVWLRFITQLGRISLTVLPVYVLLVLLVGALRSWLFPAIDFTHADGVMWILGLALAGTFFVIPTAGEVPIIQTMMHYGLGIGPAWALLLTLPAVSAPSMAMVWRHFSKKALVFTGIATFITGILAGFVGLLL</sequence>
<comment type="similarity">
    <text evidence="2">Belongs to the UPF0718 family.</text>
</comment>
<dbReference type="AlphaFoldDB" id="A0A101XPJ6"/>
<accession>A0A101XPJ6</accession>
<dbReference type="Pfam" id="PF03773">
    <property type="entry name" value="ArsP_1"/>
    <property type="match status" value="1"/>
</dbReference>
<dbReference type="PANTHER" id="PTHR43299">
    <property type="entry name" value="UPF0718 PROTEIN YRAQ"/>
    <property type="match status" value="1"/>
</dbReference>
<reference evidence="8 9" key="1">
    <citation type="submission" date="2015-12" db="EMBL/GenBank/DDBJ databases">
        <title>Draft genome sequence of Acidibacillus ferrooxidans ITV001, isolated from a chalcopyrite acid mine drainage site in Brazil.</title>
        <authorList>
            <person name="Dall'Agnol H."/>
            <person name="Nancucheo I."/>
            <person name="Johnson B."/>
            <person name="Oliveira R."/>
            <person name="Leite L."/>
            <person name="Pylro V."/>
            <person name="Nunes G.L."/>
            <person name="Tzotzos G."/>
            <person name="Fernandes G.R."/>
            <person name="Dutra J."/>
            <person name="Orellana S.C."/>
            <person name="Oliveira G."/>
        </authorList>
    </citation>
    <scope>NUCLEOTIDE SEQUENCE [LARGE SCALE GENOMIC DNA]</scope>
    <source>
        <strain evidence="9">ITV01</strain>
    </source>
</reference>
<feature type="transmembrane region" description="Helical" evidence="7">
    <location>
        <begin position="269"/>
        <end position="287"/>
    </location>
</feature>
<feature type="transmembrane region" description="Helical" evidence="7">
    <location>
        <begin position="117"/>
        <end position="139"/>
    </location>
</feature>
<organism evidence="8 9">
    <name type="scientific">Ferroacidibacillus organovorans</name>
    <dbReference type="NCBI Taxonomy" id="1765683"/>
    <lineage>
        <taxon>Bacteria</taxon>
        <taxon>Bacillati</taxon>
        <taxon>Bacillota</taxon>
        <taxon>Bacilli</taxon>
        <taxon>Bacillales</taxon>
        <taxon>Alicyclobacillaceae</taxon>
        <taxon>Ferroacidibacillus</taxon>
    </lineage>
</organism>
<feature type="transmembrane region" description="Helical" evidence="7">
    <location>
        <begin position="151"/>
        <end position="175"/>
    </location>
</feature>
<feature type="transmembrane region" description="Helical" evidence="7">
    <location>
        <begin position="307"/>
        <end position="325"/>
    </location>
</feature>
<feature type="transmembrane region" description="Helical" evidence="7">
    <location>
        <begin position="182"/>
        <end position="200"/>
    </location>
</feature>
<dbReference type="GO" id="GO:0005886">
    <property type="term" value="C:plasma membrane"/>
    <property type="evidence" value="ECO:0007669"/>
    <property type="project" value="UniProtKB-SubCell"/>
</dbReference>
<evidence type="ECO:0008006" key="10">
    <source>
        <dbReference type="Google" id="ProtNLM"/>
    </source>
</evidence>
<keyword evidence="9" id="KW-1185">Reference proteome</keyword>
<name>A0A101XPJ6_9BACL</name>